<comment type="caution">
    <text evidence="1">The sequence shown here is derived from an EMBL/GenBank/DDBJ whole genome shotgun (WGS) entry which is preliminary data.</text>
</comment>
<sequence length="91" mass="10361">MRNAELAPNLTTAEPTSTKEVVGYERLRRARVERVVEQGNRTGGWKALPVLARVPRDVIMSIALRHASRAGQDPSRWIYEHHIDWDECVAV</sequence>
<accession>A0ABV8GMN9</accession>
<evidence type="ECO:0000313" key="2">
    <source>
        <dbReference type="Proteomes" id="UP001595851"/>
    </source>
</evidence>
<organism evidence="1 2">
    <name type="scientific">Nonomuraea purpurea</name>
    <dbReference type="NCBI Taxonomy" id="1849276"/>
    <lineage>
        <taxon>Bacteria</taxon>
        <taxon>Bacillati</taxon>
        <taxon>Actinomycetota</taxon>
        <taxon>Actinomycetes</taxon>
        <taxon>Streptosporangiales</taxon>
        <taxon>Streptosporangiaceae</taxon>
        <taxon>Nonomuraea</taxon>
    </lineage>
</organism>
<dbReference type="EMBL" id="JBHSBI010000032">
    <property type="protein sequence ID" value="MFC4014111.1"/>
    <property type="molecule type" value="Genomic_DNA"/>
</dbReference>
<dbReference type="Proteomes" id="UP001595851">
    <property type="component" value="Unassembled WGS sequence"/>
</dbReference>
<reference evidence="2" key="1">
    <citation type="journal article" date="2019" name="Int. J. Syst. Evol. Microbiol.">
        <title>The Global Catalogue of Microorganisms (GCM) 10K type strain sequencing project: providing services to taxonomists for standard genome sequencing and annotation.</title>
        <authorList>
            <consortium name="The Broad Institute Genomics Platform"/>
            <consortium name="The Broad Institute Genome Sequencing Center for Infectious Disease"/>
            <person name="Wu L."/>
            <person name="Ma J."/>
        </authorList>
    </citation>
    <scope>NUCLEOTIDE SEQUENCE [LARGE SCALE GENOMIC DNA]</scope>
    <source>
        <strain evidence="2">TBRC 1276</strain>
    </source>
</reference>
<evidence type="ECO:0008006" key="3">
    <source>
        <dbReference type="Google" id="ProtNLM"/>
    </source>
</evidence>
<keyword evidence="2" id="KW-1185">Reference proteome</keyword>
<proteinExistence type="predicted"/>
<name>A0ABV8GMN9_9ACTN</name>
<protein>
    <recommendedName>
        <fullName evidence="3">Integrase</fullName>
    </recommendedName>
</protein>
<evidence type="ECO:0000313" key="1">
    <source>
        <dbReference type="EMBL" id="MFC4014111.1"/>
    </source>
</evidence>
<dbReference type="RefSeq" id="WP_379533960.1">
    <property type="nucleotide sequence ID" value="NZ_JBHSBI010000032.1"/>
</dbReference>
<gene>
    <name evidence="1" type="ORF">ACFOY2_43275</name>
</gene>